<gene>
    <name evidence="3" type="ORF">SacmaDRAFT_1237</name>
</gene>
<feature type="signal peptide" evidence="2">
    <location>
        <begin position="1"/>
        <end position="20"/>
    </location>
</feature>
<evidence type="ECO:0000256" key="2">
    <source>
        <dbReference type="SAM" id="SignalP"/>
    </source>
</evidence>
<evidence type="ECO:0000256" key="1">
    <source>
        <dbReference type="SAM" id="MobiDB-lite"/>
    </source>
</evidence>
<accession>H5WYC8</accession>
<dbReference type="InterPro" id="IPR024520">
    <property type="entry name" value="DUF3558"/>
</dbReference>
<keyword evidence="4" id="KW-1185">Reference proteome</keyword>
<feature type="region of interest" description="Disordered" evidence="1">
    <location>
        <begin position="27"/>
        <end position="66"/>
    </location>
</feature>
<dbReference type="Pfam" id="PF12079">
    <property type="entry name" value="DUF3558"/>
    <property type="match status" value="1"/>
</dbReference>
<dbReference type="AlphaFoldDB" id="H5WYC8"/>
<feature type="compositionally biased region" description="Low complexity" evidence="1">
    <location>
        <begin position="27"/>
        <end position="41"/>
    </location>
</feature>
<keyword evidence="2" id="KW-0732">Signal</keyword>
<evidence type="ECO:0008006" key="5">
    <source>
        <dbReference type="Google" id="ProtNLM"/>
    </source>
</evidence>
<dbReference type="HOGENOM" id="CLU_097940_1_0_11"/>
<dbReference type="PROSITE" id="PS51257">
    <property type="entry name" value="PROKAR_LIPOPROTEIN"/>
    <property type="match status" value="1"/>
</dbReference>
<dbReference type="eggNOG" id="ENOG5034BV7">
    <property type="taxonomic scope" value="Bacteria"/>
</dbReference>
<organism evidence="3 4">
    <name type="scientific">Saccharomonospora marina XMU15</name>
    <dbReference type="NCBI Taxonomy" id="882083"/>
    <lineage>
        <taxon>Bacteria</taxon>
        <taxon>Bacillati</taxon>
        <taxon>Actinomycetota</taxon>
        <taxon>Actinomycetes</taxon>
        <taxon>Pseudonocardiales</taxon>
        <taxon>Pseudonocardiaceae</taxon>
        <taxon>Saccharomonospora</taxon>
    </lineage>
</organism>
<dbReference type="OrthoDB" id="3555980at2"/>
<evidence type="ECO:0000313" key="3">
    <source>
        <dbReference type="EMBL" id="EHR49519.1"/>
    </source>
</evidence>
<protein>
    <recommendedName>
        <fullName evidence="5">DUF3558 domain-containing protein</fullName>
    </recommendedName>
</protein>
<sequence length="209" mass="20963">MRRVVVVLAAGCLLGVVGCAAGTGGTAAPVSGSSATESAGSSVGGSGLPHSGAPAVADPLPESALAGDPCQALTEQQVKDALGDGGSRDREGENAVGPFCRWHDLATGGGVRLSFSVKTRQGLSAYYANTRPQMAVFRDAGPIGGFPAVEYKTSENDVLCSVAVGLADEYALDVAVTLSRRNVGKVDSCEPAKTIATWAVGNLKVKAGG</sequence>
<dbReference type="EMBL" id="CM001439">
    <property type="protein sequence ID" value="EHR49519.1"/>
    <property type="molecule type" value="Genomic_DNA"/>
</dbReference>
<feature type="chain" id="PRO_5038474880" description="DUF3558 domain-containing protein" evidence="2">
    <location>
        <begin position="21"/>
        <end position="209"/>
    </location>
</feature>
<reference evidence="3 4" key="1">
    <citation type="journal article" date="2012" name="Stand. Genomic Sci.">
        <title>Genome sequence of the ocean sediment bacterium Saccharomonospora marina type strain (XMU15(T)).</title>
        <authorList>
            <person name="Klenk H.P."/>
            <person name="Lu M."/>
            <person name="Lucas S."/>
            <person name="Lapidus A."/>
            <person name="Copeland A."/>
            <person name="Pitluck S."/>
            <person name="Goodwin L.A."/>
            <person name="Han C."/>
            <person name="Tapia R."/>
            <person name="Brambilla E.M."/>
            <person name="Potter G."/>
            <person name="Land M."/>
            <person name="Ivanova N."/>
            <person name="Rohde M."/>
            <person name="Goker M."/>
            <person name="Detter J.C."/>
            <person name="Li W.J."/>
            <person name="Kyrpides N.C."/>
            <person name="Woyke T."/>
        </authorList>
    </citation>
    <scope>NUCLEOTIDE SEQUENCE [LARGE SCALE GENOMIC DNA]</scope>
    <source>
        <strain evidence="3 4">XMU15</strain>
    </source>
</reference>
<proteinExistence type="predicted"/>
<evidence type="ECO:0000313" key="4">
    <source>
        <dbReference type="Proteomes" id="UP000004926"/>
    </source>
</evidence>
<dbReference type="Proteomes" id="UP000004926">
    <property type="component" value="Chromosome"/>
</dbReference>
<name>H5WYC8_9PSEU</name>